<organism evidence="3 4">
    <name type="scientific">Winogradskyella pelagia</name>
    <dbReference type="NCBI Taxonomy" id="2819984"/>
    <lineage>
        <taxon>Bacteria</taxon>
        <taxon>Pseudomonadati</taxon>
        <taxon>Bacteroidota</taxon>
        <taxon>Flavobacteriia</taxon>
        <taxon>Flavobacteriales</taxon>
        <taxon>Flavobacteriaceae</taxon>
        <taxon>Winogradskyella</taxon>
    </lineage>
</organism>
<comment type="caution">
    <text evidence="3">The sequence shown here is derived from an EMBL/GenBank/DDBJ whole genome shotgun (WGS) entry which is preliminary data.</text>
</comment>
<sequence length="984" mass="107215">MKMFREIMCCVLLMSGLIQISFAQKEASNWYFGNNAGLNFNAAGTEALLDGQLQTGEGCATISNRQGGLLFYTDGITVWDRNHNITPNGTGLLGSPSSTQSAIIVPKPNNANIYYIFTAAAGGGDDGLNYSEVNMALNDGNGDITPLKNIQLLTPVPEKVTAIDHQNGNDYWVVSHEWETNRFFSYLVSNSGVSTTPVISAVGSVHGPDFRHALGYMKISPNGEKLALAKWNSDSDVELFDFDTATGVVSNPIELSGVFFDNPADTPPTGPYGLEFSPNSKVLYVSDWGSTLFQSYRVHQFDITQPTAADILASDTILYEVDFLIAALQLGIDGKLYVSVPGFSSLDVIENPNELGVNANYVVGGVDLGGRFPAAGLPPFIQSFFDVGIEFEGTCAGVETKFSINTNESIDSVAWDFGDGNTSTEISPEHIYLNPGTYDVTLNINIPGGTESFDERIIIYDTPIVTTVGDYVQCDDISGDGVEVFDLSTKTAEVLNGQSNALFDVEYFLSEEDALTTTNPLPLNFTNTESPQTIYALISNVENGSCNAVVAFDLRVNAIPVANPVTPLVLCDNEIPDGSESIELSQFDSVVLGGQSQDEFNVSYHLNPTDANNGANPMISPYQNISNPQTIYARIENSFNSQCFDTTPITIEISGQIIAFQPDDISSCDESGGDGIGQFNLVAQDEQIINNQTGNFNISYHLSQISADTGLDPLPAFFQNETNPQTIYARIEPAGNPFCYDTTSFEIAVVPLPDMVEDETATVCIGERLRLEADFGFDSYLWSTGETTRSIFVEEPGIYTVNIGSLSQTTPSVTCFVTKTFTVDASSEATILDIEIQDWTESNNEITVFVSGEGAYEYALDNGFYQDSNTFTGLLPNDYTVFVRDKNGCGVVSEDVFLLYYPKFFTPNGDSYNPTWQIANAALEPDLEVSIYDRYGKLITQFGSNSIGWDGTYNGQKMPTSDYWFVVKRPKTGATYTGHFTLKR</sequence>
<dbReference type="EMBL" id="JAGEVF010000003">
    <property type="protein sequence ID" value="MBO3116009.1"/>
    <property type="molecule type" value="Genomic_DNA"/>
</dbReference>
<dbReference type="InterPro" id="IPR022409">
    <property type="entry name" value="PKD/Chitinase_dom"/>
</dbReference>
<dbReference type="CDD" id="cd00146">
    <property type="entry name" value="PKD"/>
    <property type="match status" value="1"/>
</dbReference>
<protein>
    <submittedName>
        <fullName evidence="3">T9SS type B sorting domain-containing protein</fullName>
    </submittedName>
</protein>
<name>A0ABS3SZU5_9FLAO</name>
<dbReference type="InterPro" id="IPR011044">
    <property type="entry name" value="Quino_amine_DH_bsu"/>
</dbReference>
<dbReference type="NCBIfam" id="TIGR04131">
    <property type="entry name" value="Bac_Flav_CTERM"/>
    <property type="match status" value="1"/>
</dbReference>
<accession>A0ABS3SZU5</accession>
<feature type="chain" id="PRO_5045481341" evidence="1">
    <location>
        <begin position="24"/>
        <end position="984"/>
    </location>
</feature>
<dbReference type="InterPro" id="IPR026341">
    <property type="entry name" value="T9SS_type_B"/>
</dbReference>
<feature type="domain" description="PKD" evidence="2">
    <location>
        <begin position="415"/>
        <end position="449"/>
    </location>
</feature>
<evidence type="ECO:0000259" key="2">
    <source>
        <dbReference type="PROSITE" id="PS50093"/>
    </source>
</evidence>
<evidence type="ECO:0000313" key="3">
    <source>
        <dbReference type="EMBL" id="MBO3116009.1"/>
    </source>
</evidence>
<proteinExistence type="predicted"/>
<reference evidence="3 4" key="1">
    <citation type="submission" date="2021-03" db="EMBL/GenBank/DDBJ databases">
        <title>Winogradskyella sp. nov., isolated from costal sediment.</title>
        <authorList>
            <person name="Gao C."/>
        </authorList>
    </citation>
    <scope>NUCLEOTIDE SEQUENCE [LARGE SCALE GENOMIC DNA]</scope>
    <source>
        <strain evidence="3 4">DF17</strain>
    </source>
</reference>
<dbReference type="Proteomes" id="UP000676776">
    <property type="component" value="Unassembled WGS sequence"/>
</dbReference>
<dbReference type="InterPro" id="IPR000601">
    <property type="entry name" value="PKD_dom"/>
</dbReference>
<keyword evidence="4" id="KW-1185">Reference proteome</keyword>
<dbReference type="Pfam" id="PF13585">
    <property type="entry name" value="CHU_C"/>
    <property type="match status" value="1"/>
</dbReference>
<evidence type="ECO:0000256" key="1">
    <source>
        <dbReference type="SAM" id="SignalP"/>
    </source>
</evidence>
<dbReference type="InterPro" id="IPR013783">
    <property type="entry name" value="Ig-like_fold"/>
</dbReference>
<feature type="signal peptide" evidence="1">
    <location>
        <begin position="1"/>
        <end position="23"/>
    </location>
</feature>
<dbReference type="SUPFAM" id="SSF49299">
    <property type="entry name" value="PKD domain"/>
    <property type="match status" value="1"/>
</dbReference>
<evidence type="ECO:0000313" key="4">
    <source>
        <dbReference type="Proteomes" id="UP000676776"/>
    </source>
</evidence>
<dbReference type="SUPFAM" id="SSF50969">
    <property type="entry name" value="YVTN repeat-like/Quinoprotein amine dehydrogenase"/>
    <property type="match status" value="1"/>
</dbReference>
<gene>
    <name evidence="3" type="ORF">J4050_04580</name>
</gene>
<dbReference type="SMART" id="SM00089">
    <property type="entry name" value="PKD"/>
    <property type="match status" value="1"/>
</dbReference>
<dbReference type="Gene3D" id="2.130.10.10">
    <property type="entry name" value="YVTN repeat-like/Quinoprotein amine dehydrogenase"/>
    <property type="match status" value="1"/>
</dbReference>
<dbReference type="Pfam" id="PF18911">
    <property type="entry name" value="PKD_4"/>
    <property type="match status" value="1"/>
</dbReference>
<dbReference type="Gene3D" id="2.60.40.10">
    <property type="entry name" value="Immunoglobulins"/>
    <property type="match status" value="1"/>
</dbReference>
<keyword evidence="1" id="KW-0732">Signal</keyword>
<dbReference type="InterPro" id="IPR035986">
    <property type="entry name" value="PKD_dom_sf"/>
</dbReference>
<dbReference type="RefSeq" id="WP_208152786.1">
    <property type="nucleotide sequence ID" value="NZ_JAGEVF010000003.1"/>
</dbReference>
<dbReference type="InterPro" id="IPR015943">
    <property type="entry name" value="WD40/YVTN_repeat-like_dom_sf"/>
</dbReference>
<dbReference type="PROSITE" id="PS50093">
    <property type="entry name" value="PKD"/>
    <property type="match status" value="1"/>
</dbReference>